<sequence>DEEGVAPKAVTGDEGSSEAATVTEPLASASNAASEGGGATAAKQPEQGNSNETANEEEEDAEVWQRRRSLQASGNTSQAEGTELTNEARRAADAAQAATVTDGET</sequence>
<reference evidence="2 3" key="1">
    <citation type="submission" date="2024-05" db="EMBL/GenBank/DDBJ databases">
        <title>Genome sequencing and assembly of Indian major carp, Cirrhinus mrigala (Hamilton, 1822).</title>
        <authorList>
            <person name="Mohindra V."/>
            <person name="Chowdhury L.M."/>
            <person name="Lal K."/>
            <person name="Jena J.K."/>
        </authorList>
    </citation>
    <scope>NUCLEOTIDE SEQUENCE [LARGE SCALE GENOMIC DNA]</scope>
    <source>
        <strain evidence="2">CM1030</strain>
        <tissue evidence="2">Blood</tissue>
    </source>
</reference>
<feature type="non-terminal residue" evidence="2">
    <location>
        <position position="1"/>
    </location>
</feature>
<evidence type="ECO:0000313" key="2">
    <source>
        <dbReference type="EMBL" id="KAL0204276.1"/>
    </source>
</evidence>
<feature type="compositionally biased region" description="Polar residues" evidence="1">
    <location>
        <begin position="70"/>
        <end position="85"/>
    </location>
</feature>
<dbReference type="AlphaFoldDB" id="A0ABD0S106"/>
<keyword evidence="3" id="KW-1185">Reference proteome</keyword>
<protein>
    <submittedName>
        <fullName evidence="2">Uncharacterized protein</fullName>
    </submittedName>
</protein>
<evidence type="ECO:0000313" key="3">
    <source>
        <dbReference type="Proteomes" id="UP001529510"/>
    </source>
</evidence>
<accession>A0ABD0S106</accession>
<feature type="region of interest" description="Disordered" evidence="1">
    <location>
        <begin position="1"/>
        <end position="105"/>
    </location>
</feature>
<organism evidence="2 3">
    <name type="scientific">Cirrhinus mrigala</name>
    <name type="common">Mrigala</name>
    <dbReference type="NCBI Taxonomy" id="683832"/>
    <lineage>
        <taxon>Eukaryota</taxon>
        <taxon>Metazoa</taxon>
        <taxon>Chordata</taxon>
        <taxon>Craniata</taxon>
        <taxon>Vertebrata</taxon>
        <taxon>Euteleostomi</taxon>
        <taxon>Actinopterygii</taxon>
        <taxon>Neopterygii</taxon>
        <taxon>Teleostei</taxon>
        <taxon>Ostariophysi</taxon>
        <taxon>Cypriniformes</taxon>
        <taxon>Cyprinidae</taxon>
        <taxon>Labeoninae</taxon>
        <taxon>Labeonini</taxon>
        <taxon>Cirrhinus</taxon>
    </lineage>
</organism>
<name>A0ABD0S106_CIRMR</name>
<evidence type="ECO:0000256" key="1">
    <source>
        <dbReference type="SAM" id="MobiDB-lite"/>
    </source>
</evidence>
<dbReference type="EMBL" id="JAMKFB020000001">
    <property type="protein sequence ID" value="KAL0204276.1"/>
    <property type="molecule type" value="Genomic_DNA"/>
</dbReference>
<dbReference type="Proteomes" id="UP001529510">
    <property type="component" value="Unassembled WGS sequence"/>
</dbReference>
<gene>
    <name evidence="2" type="ORF">M9458_002294</name>
</gene>
<feature type="non-terminal residue" evidence="2">
    <location>
        <position position="105"/>
    </location>
</feature>
<comment type="caution">
    <text evidence="2">The sequence shown here is derived from an EMBL/GenBank/DDBJ whole genome shotgun (WGS) entry which is preliminary data.</text>
</comment>
<proteinExistence type="predicted"/>